<comment type="cofactor">
    <cofactor evidence="1 8">
        <name>heme</name>
        <dbReference type="ChEBI" id="CHEBI:30413"/>
    </cofactor>
</comment>
<evidence type="ECO:0000256" key="5">
    <source>
        <dbReference type="ARBA" id="ARBA00023002"/>
    </source>
</evidence>
<keyword evidence="12" id="KW-1185">Reference proteome</keyword>
<dbReference type="GO" id="GO:0005506">
    <property type="term" value="F:iron ion binding"/>
    <property type="evidence" value="ECO:0007669"/>
    <property type="project" value="InterPro"/>
</dbReference>
<dbReference type="PRINTS" id="PR00385">
    <property type="entry name" value="P450"/>
</dbReference>
<dbReference type="EMBL" id="JAUJYN010000005">
    <property type="protein sequence ID" value="KAK1271777.1"/>
    <property type="molecule type" value="Genomic_DNA"/>
</dbReference>
<dbReference type="FunFam" id="1.10.630.10:FF:000011">
    <property type="entry name" value="Cytochrome P450 83B1"/>
    <property type="match status" value="1"/>
</dbReference>
<dbReference type="GO" id="GO:0016705">
    <property type="term" value="F:oxidoreductase activity, acting on paired donors, with incorporation or reduction of molecular oxygen"/>
    <property type="evidence" value="ECO:0007669"/>
    <property type="project" value="InterPro"/>
</dbReference>
<dbReference type="Pfam" id="PF00067">
    <property type="entry name" value="p450"/>
    <property type="match status" value="1"/>
</dbReference>
<keyword evidence="7 9" id="KW-0503">Monooxygenase</keyword>
<dbReference type="PROSITE" id="PS00086">
    <property type="entry name" value="CYTOCHROME_P450"/>
    <property type="match status" value="1"/>
</dbReference>
<evidence type="ECO:0000256" key="8">
    <source>
        <dbReference type="PIRSR" id="PIRSR602401-1"/>
    </source>
</evidence>
<name>A0AAV9B6W4_ACOGR</name>
<dbReference type="PANTHER" id="PTHR47955:SF19">
    <property type="entry name" value="CYTOCHROME P450 71A9-LIKE ISOFORM X1"/>
    <property type="match status" value="1"/>
</dbReference>
<evidence type="ECO:0000256" key="10">
    <source>
        <dbReference type="SAM" id="SignalP"/>
    </source>
</evidence>
<dbReference type="PANTHER" id="PTHR47955">
    <property type="entry name" value="CYTOCHROME P450 FAMILY 71 PROTEIN"/>
    <property type="match status" value="1"/>
</dbReference>
<keyword evidence="4 8" id="KW-0479">Metal-binding</keyword>
<evidence type="ECO:0000256" key="6">
    <source>
        <dbReference type="ARBA" id="ARBA00023004"/>
    </source>
</evidence>
<evidence type="ECO:0000256" key="4">
    <source>
        <dbReference type="ARBA" id="ARBA00022723"/>
    </source>
</evidence>
<keyword evidence="3 8" id="KW-0349">Heme</keyword>
<dbReference type="GO" id="GO:0004497">
    <property type="term" value="F:monooxygenase activity"/>
    <property type="evidence" value="ECO:0007669"/>
    <property type="project" value="UniProtKB-KW"/>
</dbReference>
<dbReference type="AlphaFoldDB" id="A0AAV9B6W4"/>
<proteinExistence type="inferred from homology"/>
<evidence type="ECO:0000256" key="1">
    <source>
        <dbReference type="ARBA" id="ARBA00001971"/>
    </source>
</evidence>
<evidence type="ECO:0000256" key="3">
    <source>
        <dbReference type="ARBA" id="ARBA00022617"/>
    </source>
</evidence>
<sequence>MMENFSNSTAHLLLMLLLSVPFFLLRRSLTKKPNLPPSPFKLPIIGNLHLLGPFAHKSFYELSKKYGPIMHLQLGQVPTLVVSSPEFAREVLKTQDKIFASRPSLKATKILFYGSRDIGFSPYGEYWRQVRKISTLHLFNSKRVQSYRGVREETVAHMIENIRLVSTSSSGLVNLSEFIKSYVVDVIARVTFGKAFLGEGVSDKIHRLVEENGKLLLGLHLEDLFPSYKWLEFFTGLNVRATKTFHGWDDLFDELIEAHICTGGGADEGNSDFVDVLLTLQKEDSRDGAVLTRKDIKGILQDVFGAGTDTSSVLLEWSMAELIRNPNVMTKLKEEIKETIKGKSTVDEDDISQMEYLRAIFKETLRLHPPAPLLIPRESVEDTTIQNYNIPARTRVFVNAWAIQRDTGYWEFPEEFLPERFLHNSLDFNGNDFKFFPFGGGRRICPGIHIGISNFELVLANLIHHFEWKLPNGMKERDFNMDDAPGIVTRKKSPLLLVATDSQ</sequence>
<evidence type="ECO:0000256" key="9">
    <source>
        <dbReference type="RuleBase" id="RU000461"/>
    </source>
</evidence>
<keyword evidence="10" id="KW-0732">Signal</keyword>
<keyword evidence="6 8" id="KW-0408">Iron</keyword>
<dbReference type="InterPro" id="IPR036396">
    <property type="entry name" value="Cyt_P450_sf"/>
</dbReference>
<dbReference type="InterPro" id="IPR017972">
    <property type="entry name" value="Cyt_P450_CS"/>
</dbReference>
<feature type="chain" id="PRO_5043754067" evidence="10">
    <location>
        <begin position="31"/>
        <end position="503"/>
    </location>
</feature>
<evidence type="ECO:0000313" key="12">
    <source>
        <dbReference type="Proteomes" id="UP001179952"/>
    </source>
</evidence>
<evidence type="ECO:0000256" key="7">
    <source>
        <dbReference type="ARBA" id="ARBA00023033"/>
    </source>
</evidence>
<dbReference type="CDD" id="cd11072">
    <property type="entry name" value="CYP71-like"/>
    <property type="match status" value="1"/>
</dbReference>
<feature type="signal peptide" evidence="10">
    <location>
        <begin position="1"/>
        <end position="30"/>
    </location>
</feature>
<evidence type="ECO:0000256" key="2">
    <source>
        <dbReference type="ARBA" id="ARBA00010617"/>
    </source>
</evidence>
<accession>A0AAV9B6W4</accession>
<dbReference type="PRINTS" id="PR00463">
    <property type="entry name" value="EP450I"/>
</dbReference>
<reference evidence="11" key="1">
    <citation type="journal article" date="2023" name="Nat. Commun.">
        <title>Diploid and tetraploid genomes of Acorus and the evolution of monocots.</title>
        <authorList>
            <person name="Ma L."/>
            <person name="Liu K.W."/>
            <person name="Li Z."/>
            <person name="Hsiao Y.Y."/>
            <person name="Qi Y."/>
            <person name="Fu T."/>
            <person name="Tang G.D."/>
            <person name="Zhang D."/>
            <person name="Sun W.H."/>
            <person name="Liu D.K."/>
            <person name="Li Y."/>
            <person name="Chen G.Z."/>
            <person name="Liu X.D."/>
            <person name="Liao X.Y."/>
            <person name="Jiang Y.T."/>
            <person name="Yu X."/>
            <person name="Hao Y."/>
            <person name="Huang J."/>
            <person name="Zhao X.W."/>
            <person name="Ke S."/>
            <person name="Chen Y.Y."/>
            <person name="Wu W.L."/>
            <person name="Hsu J.L."/>
            <person name="Lin Y.F."/>
            <person name="Huang M.D."/>
            <person name="Li C.Y."/>
            <person name="Huang L."/>
            <person name="Wang Z.W."/>
            <person name="Zhao X."/>
            <person name="Zhong W.Y."/>
            <person name="Peng D.H."/>
            <person name="Ahmad S."/>
            <person name="Lan S."/>
            <person name="Zhang J.S."/>
            <person name="Tsai W.C."/>
            <person name="Van de Peer Y."/>
            <person name="Liu Z.J."/>
        </authorList>
    </citation>
    <scope>NUCLEOTIDE SEQUENCE</scope>
    <source>
        <strain evidence="11">SCP</strain>
    </source>
</reference>
<feature type="binding site" description="axial binding residue" evidence="8">
    <location>
        <position position="445"/>
    </location>
    <ligand>
        <name>heme</name>
        <dbReference type="ChEBI" id="CHEBI:30413"/>
    </ligand>
    <ligandPart>
        <name>Fe</name>
        <dbReference type="ChEBI" id="CHEBI:18248"/>
    </ligandPart>
</feature>
<dbReference type="Gene3D" id="1.10.630.10">
    <property type="entry name" value="Cytochrome P450"/>
    <property type="match status" value="1"/>
</dbReference>
<organism evidence="11 12">
    <name type="scientific">Acorus gramineus</name>
    <name type="common">Dwarf sweet flag</name>
    <dbReference type="NCBI Taxonomy" id="55184"/>
    <lineage>
        <taxon>Eukaryota</taxon>
        <taxon>Viridiplantae</taxon>
        <taxon>Streptophyta</taxon>
        <taxon>Embryophyta</taxon>
        <taxon>Tracheophyta</taxon>
        <taxon>Spermatophyta</taxon>
        <taxon>Magnoliopsida</taxon>
        <taxon>Liliopsida</taxon>
        <taxon>Acoraceae</taxon>
        <taxon>Acorus</taxon>
    </lineage>
</organism>
<comment type="caution">
    <text evidence="11">The sequence shown here is derived from an EMBL/GenBank/DDBJ whole genome shotgun (WGS) entry which is preliminary data.</text>
</comment>
<dbReference type="InterPro" id="IPR001128">
    <property type="entry name" value="Cyt_P450"/>
</dbReference>
<dbReference type="GO" id="GO:0020037">
    <property type="term" value="F:heme binding"/>
    <property type="evidence" value="ECO:0007669"/>
    <property type="project" value="InterPro"/>
</dbReference>
<gene>
    <name evidence="11" type="ORF">QJS04_geneDACA004264</name>
</gene>
<dbReference type="SUPFAM" id="SSF48264">
    <property type="entry name" value="Cytochrome P450"/>
    <property type="match status" value="1"/>
</dbReference>
<keyword evidence="5 9" id="KW-0560">Oxidoreductase</keyword>
<evidence type="ECO:0000313" key="11">
    <source>
        <dbReference type="EMBL" id="KAK1271777.1"/>
    </source>
</evidence>
<dbReference type="InterPro" id="IPR002401">
    <property type="entry name" value="Cyt_P450_E_grp-I"/>
</dbReference>
<reference evidence="11" key="2">
    <citation type="submission" date="2023-06" db="EMBL/GenBank/DDBJ databases">
        <authorList>
            <person name="Ma L."/>
            <person name="Liu K.-W."/>
            <person name="Li Z."/>
            <person name="Hsiao Y.-Y."/>
            <person name="Qi Y."/>
            <person name="Fu T."/>
            <person name="Tang G."/>
            <person name="Zhang D."/>
            <person name="Sun W.-H."/>
            <person name="Liu D.-K."/>
            <person name="Li Y."/>
            <person name="Chen G.-Z."/>
            <person name="Liu X.-D."/>
            <person name="Liao X.-Y."/>
            <person name="Jiang Y.-T."/>
            <person name="Yu X."/>
            <person name="Hao Y."/>
            <person name="Huang J."/>
            <person name="Zhao X.-W."/>
            <person name="Ke S."/>
            <person name="Chen Y.-Y."/>
            <person name="Wu W.-L."/>
            <person name="Hsu J.-L."/>
            <person name="Lin Y.-F."/>
            <person name="Huang M.-D."/>
            <person name="Li C.-Y."/>
            <person name="Huang L."/>
            <person name="Wang Z.-W."/>
            <person name="Zhao X."/>
            <person name="Zhong W.-Y."/>
            <person name="Peng D.-H."/>
            <person name="Ahmad S."/>
            <person name="Lan S."/>
            <person name="Zhang J.-S."/>
            <person name="Tsai W.-C."/>
            <person name="Van De Peer Y."/>
            <person name="Liu Z.-J."/>
        </authorList>
    </citation>
    <scope>NUCLEOTIDE SEQUENCE</scope>
    <source>
        <strain evidence="11">SCP</strain>
        <tissue evidence="11">Leaves</tissue>
    </source>
</reference>
<protein>
    <submittedName>
        <fullName evidence="11">Cytochrome P450 71A9</fullName>
    </submittedName>
</protein>
<comment type="similarity">
    <text evidence="2 9">Belongs to the cytochrome P450 family.</text>
</comment>
<dbReference type="Proteomes" id="UP001179952">
    <property type="component" value="Unassembled WGS sequence"/>
</dbReference>